<dbReference type="GO" id="GO:0055085">
    <property type="term" value="P:transmembrane transport"/>
    <property type="evidence" value="ECO:0007669"/>
    <property type="project" value="InterPro"/>
</dbReference>
<keyword evidence="6 8" id="KW-1133">Transmembrane helix</keyword>
<evidence type="ECO:0000313" key="11">
    <source>
        <dbReference type="Proteomes" id="UP000198723"/>
    </source>
</evidence>
<dbReference type="InterPro" id="IPR000515">
    <property type="entry name" value="MetI-like"/>
</dbReference>
<feature type="domain" description="ABC transmembrane type-1" evidence="9">
    <location>
        <begin position="86"/>
        <end position="274"/>
    </location>
</feature>
<keyword evidence="7 8" id="KW-0472">Membrane</keyword>
<dbReference type="AlphaFoldDB" id="A0A1C3YD05"/>
<gene>
    <name evidence="10" type="ORF">GA0061105_14010</name>
</gene>
<feature type="transmembrane region" description="Helical" evidence="8">
    <location>
        <begin position="255"/>
        <end position="277"/>
    </location>
</feature>
<dbReference type="PROSITE" id="PS50928">
    <property type="entry name" value="ABC_TM1"/>
    <property type="match status" value="1"/>
</dbReference>
<dbReference type="STRING" id="1138170.GA0061105_14010"/>
<proteinExistence type="inferred from homology"/>
<organism evidence="10 11">
    <name type="scientific">Rhizobium aethiopicum</name>
    <dbReference type="NCBI Taxonomy" id="1138170"/>
    <lineage>
        <taxon>Bacteria</taxon>
        <taxon>Pseudomonadati</taxon>
        <taxon>Pseudomonadota</taxon>
        <taxon>Alphaproteobacteria</taxon>
        <taxon>Hyphomicrobiales</taxon>
        <taxon>Rhizobiaceae</taxon>
        <taxon>Rhizobium/Agrobacterium group</taxon>
        <taxon>Rhizobium</taxon>
    </lineage>
</organism>
<accession>A0A1C3YD05</accession>
<dbReference type="CDD" id="cd06261">
    <property type="entry name" value="TM_PBP2"/>
    <property type="match status" value="1"/>
</dbReference>
<keyword evidence="3" id="KW-1003">Cell membrane</keyword>
<comment type="subcellular location">
    <subcellularLocation>
        <location evidence="1">Cell inner membrane</location>
        <topology evidence="1">Multi-pass membrane protein</topology>
    </subcellularLocation>
    <subcellularLocation>
        <location evidence="8">Cell membrane</location>
        <topology evidence="8">Multi-pass membrane protein</topology>
    </subcellularLocation>
</comment>
<keyword evidence="2 8" id="KW-0813">Transport</keyword>
<name>A0A1C3YD05_9HYPH</name>
<dbReference type="PANTHER" id="PTHR43357:SF4">
    <property type="entry name" value="INNER MEMBRANE ABC TRANSPORTER PERMEASE PROTEIN YDCV"/>
    <property type="match status" value="1"/>
</dbReference>
<feature type="transmembrane region" description="Helical" evidence="8">
    <location>
        <begin position="157"/>
        <end position="177"/>
    </location>
</feature>
<comment type="similarity">
    <text evidence="8">Belongs to the binding-protein-dependent transport system permease family.</text>
</comment>
<feature type="transmembrane region" description="Helical" evidence="8">
    <location>
        <begin position="124"/>
        <end position="145"/>
    </location>
</feature>
<protein>
    <submittedName>
        <fullName evidence="10">Mannopine transport system permease protein</fullName>
    </submittedName>
</protein>
<dbReference type="EMBL" id="FMAJ01000040">
    <property type="protein sequence ID" value="SCB62265.1"/>
    <property type="molecule type" value="Genomic_DNA"/>
</dbReference>
<evidence type="ECO:0000256" key="6">
    <source>
        <dbReference type="ARBA" id="ARBA00022989"/>
    </source>
</evidence>
<evidence type="ECO:0000256" key="5">
    <source>
        <dbReference type="ARBA" id="ARBA00022692"/>
    </source>
</evidence>
<sequence length="283" mass="30000">MSTEPVATTPFIAAPVNSSHRPYGKAVLLLLGGTLIGAILFFLVLPTLLVIPISLNDSSYIEFPPKGLTLRWYSEFLSDPDWRAATIFSLKIALSTTIASTIIGTMAAIGLVRGNLPGRTLLQALSLGPMIVPHVVFGVALYLIFSPLGLTGNFAGFLIAHTVLSVPYVIITVSAALERFDPSLELAALNCGAGRSRTFFSIVLPNISPAVAAASVFAFLASFDEATVAFFISDTGGKTISRKMFEDIDFNLTPVIASVSTLLVVISLVLMGSIHLLNGRGED</sequence>
<dbReference type="InterPro" id="IPR035906">
    <property type="entry name" value="MetI-like_sf"/>
</dbReference>
<evidence type="ECO:0000256" key="2">
    <source>
        <dbReference type="ARBA" id="ARBA00022448"/>
    </source>
</evidence>
<evidence type="ECO:0000256" key="7">
    <source>
        <dbReference type="ARBA" id="ARBA00023136"/>
    </source>
</evidence>
<dbReference type="Proteomes" id="UP000198723">
    <property type="component" value="Unassembled WGS sequence"/>
</dbReference>
<keyword evidence="5 8" id="KW-0812">Transmembrane</keyword>
<reference evidence="10 11" key="1">
    <citation type="submission" date="2016-08" db="EMBL/GenBank/DDBJ databases">
        <authorList>
            <person name="Seilhamer J.J."/>
        </authorList>
    </citation>
    <scope>NUCLEOTIDE SEQUENCE [LARGE SCALE GENOMIC DNA]</scope>
    <source>
        <strain evidence="10 11">HBR26</strain>
    </source>
</reference>
<feature type="transmembrane region" description="Helical" evidence="8">
    <location>
        <begin position="198"/>
        <end position="221"/>
    </location>
</feature>
<feature type="transmembrane region" description="Helical" evidence="8">
    <location>
        <begin position="92"/>
        <end position="112"/>
    </location>
</feature>
<evidence type="ECO:0000259" key="9">
    <source>
        <dbReference type="PROSITE" id="PS50928"/>
    </source>
</evidence>
<dbReference type="GO" id="GO:0005886">
    <property type="term" value="C:plasma membrane"/>
    <property type="evidence" value="ECO:0007669"/>
    <property type="project" value="UniProtKB-SubCell"/>
</dbReference>
<evidence type="ECO:0000256" key="8">
    <source>
        <dbReference type="RuleBase" id="RU363032"/>
    </source>
</evidence>
<dbReference type="Pfam" id="PF00528">
    <property type="entry name" value="BPD_transp_1"/>
    <property type="match status" value="1"/>
</dbReference>
<evidence type="ECO:0000256" key="1">
    <source>
        <dbReference type="ARBA" id="ARBA00004429"/>
    </source>
</evidence>
<dbReference type="SUPFAM" id="SSF161098">
    <property type="entry name" value="MetI-like"/>
    <property type="match status" value="1"/>
</dbReference>
<evidence type="ECO:0000256" key="3">
    <source>
        <dbReference type="ARBA" id="ARBA00022475"/>
    </source>
</evidence>
<dbReference type="Gene3D" id="1.10.3720.10">
    <property type="entry name" value="MetI-like"/>
    <property type="match status" value="1"/>
</dbReference>
<keyword evidence="4" id="KW-0997">Cell inner membrane</keyword>
<feature type="transmembrane region" description="Helical" evidence="8">
    <location>
        <begin position="27"/>
        <end position="55"/>
    </location>
</feature>
<evidence type="ECO:0000313" key="10">
    <source>
        <dbReference type="EMBL" id="SCB62265.1"/>
    </source>
</evidence>
<evidence type="ECO:0000256" key="4">
    <source>
        <dbReference type="ARBA" id="ARBA00022519"/>
    </source>
</evidence>
<dbReference type="PANTHER" id="PTHR43357">
    <property type="entry name" value="INNER MEMBRANE ABC TRANSPORTER PERMEASE PROTEIN YDCV"/>
    <property type="match status" value="1"/>
</dbReference>